<evidence type="ECO:0000313" key="3">
    <source>
        <dbReference type="Proteomes" id="UP000501690"/>
    </source>
</evidence>
<reference evidence="2 3" key="1">
    <citation type="submission" date="2019-04" db="EMBL/GenBank/DDBJ databases">
        <title>An improved genome assembly and genetic linkage map for asparagus bean, Vigna unguiculata ssp. sesquipedialis.</title>
        <authorList>
            <person name="Xia Q."/>
            <person name="Zhang R."/>
            <person name="Dong Y."/>
        </authorList>
    </citation>
    <scope>NUCLEOTIDE SEQUENCE [LARGE SCALE GENOMIC DNA]</scope>
    <source>
        <tissue evidence="2">Leaf</tissue>
    </source>
</reference>
<evidence type="ECO:0000313" key="2">
    <source>
        <dbReference type="EMBL" id="QCE14690.1"/>
    </source>
</evidence>
<dbReference type="EMBL" id="CP039355">
    <property type="protein sequence ID" value="QCE14690.1"/>
    <property type="molecule type" value="Genomic_DNA"/>
</dbReference>
<proteinExistence type="predicted"/>
<keyword evidence="3" id="KW-1185">Reference proteome</keyword>
<feature type="region of interest" description="Disordered" evidence="1">
    <location>
        <begin position="121"/>
        <end position="148"/>
    </location>
</feature>
<sequence>MLPENHHGYTTRARQNSSRSHSSAIVCLPHATMLDAKTTMLVIVHRCTRPLPSHIVFSKSSLMHHAEIAMAAPSASFSTLAKPPFTVCTFVFVETFMATPCSNAKSPHSILQWQYHRDLQPRAPRTTTIPARERRPDATSPRQPQTQQHLLRQFCCHRDNHHNLA</sequence>
<dbReference type="Proteomes" id="UP000501690">
    <property type="component" value="Linkage Group LG11"/>
</dbReference>
<evidence type="ECO:0000256" key="1">
    <source>
        <dbReference type="SAM" id="MobiDB-lite"/>
    </source>
</evidence>
<dbReference type="AlphaFoldDB" id="A0A4D6NLL1"/>
<protein>
    <submittedName>
        <fullName evidence="2">Uncharacterized protein</fullName>
    </submittedName>
</protein>
<gene>
    <name evidence="2" type="ORF">DEO72_LG11g1694</name>
</gene>
<accession>A0A4D6NLL1</accession>
<organism evidence="2 3">
    <name type="scientific">Vigna unguiculata</name>
    <name type="common">Cowpea</name>
    <dbReference type="NCBI Taxonomy" id="3917"/>
    <lineage>
        <taxon>Eukaryota</taxon>
        <taxon>Viridiplantae</taxon>
        <taxon>Streptophyta</taxon>
        <taxon>Embryophyta</taxon>
        <taxon>Tracheophyta</taxon>
        <taxon>Spermatophyta</taxon>
        <taxon>Magnoliopsida</taxon>
        <taxon>eudicotyledons</taxon>
        <taxon>Gunneridae</taxon>
        <taxon>Pentapetalae</taxon>
        <taxon>rosids</taxon>
        <taxon>fabids</taxon>
        <taxon>Fabales</taxon>
        <taxon>Fabaceae</taxon>
        <taxon>Papilionoideae</taxon>
        <taxon>50 kb inversion clade</taxon>
        <taxon>NPAAA clade</taxon>
        <taxon>indigoferoid/millettioid clade</taxon>
        <taxon>Phaseoleae</taxon>
        <taxon>Vigna</taxon>
    </lineage>
</organism>
<name>A0A4D6NLL1_VIGUN</name>